<sequence>MQQLEHAILTAFNVNLPNQERDNALDTARQFTMTSSCLTEVRFWSIGRITELLEKFYTQLSQDDLSFLRQNAPAWIQQPQAKQEESFIRRKFGQMYSILIKKEYPKMWPTAFTDLLKTLESGGETELGFFIEILKAVDHNIIHIPTQPNSDQTVAIREFKDNIKSDCLQTIVVTWYNFLQSTFSEYPRIADSIMSMVIPYTTWVDLDLIASKQFLTLMYLILNPPFGLTQVTIFHDEPVPAKIGGIPTGVYKLSMTSPDKTLTSFLSPQVLFQEIGGPPVMSEEWMVTAEPLRCKVLHFLKTIIRRGSSPYAKLQLITAMDIPGIVSLFGKATSNRFNFPSIDAADPALAAHTSPFANSSSLSDGEFTNDLRLATAQLLAETGSQIISSYAFLMSHGYTSLRSPFSQENNEETVITDPAQIQLMVDGSLIVLSDWIQNFVFWFDHDDEQLALALQPAFLDLLTFFRNAASSSPFPSPSSSPPPQLQPINRPSQLTATPLHYSSPHLQPILSLLPSLLTLVTSKLAYPSDLASSIALSQLAQFPPNSVSPMEQEDFIDAKGAVQQKQEHFLAWRSEIVRIFFAICRVDKETVQNHLSERMQQALALLDECSTAHSTHVQQTDDDGNFQRCDCLAAVPAVELALYLFQQSSSLFTSDFENPNSFITNAFQTLLSRPFTLFPSPLVATAFISLLNKYSQLPLRQPPLIQPLFQFLLSKSGLHNPNIVVSSSASAFLARFTKLALPARQHSTRTVQINPQAQERHRQKVESMEPLISPLLQSVIGLLQNASIETDSDIERLHNLFVTSGLLLSSANPVQFDVNGVFSQIIATPLRLIDSINTPNSPIGSSLSPITLLAFALNSLSAICKEINQSPSVREAVKGSMLSVAQSVVRIVTSTTSNQLRYNSIVFLRNVRDMLDTNAGDALRAVVPALLFAEYTDTDPNYRPAVIFSEVLRLVQHYSFRYREDLRDCLVAIFPVIVETIVSSLHKPVVEQKARMDTVLAELNDSNVTVALSEEEREHNQLLRTFIDLFVSLVETPEPLETFILQPSLTNTIKPTLTALTFGFTLPDMPVRASLLTTFTKLAQSAEFLANEEFTSLFTSTIHPAALLSLITPPSSQTDPLARKMTELMTVLHFTALNTIAGFGDYVAHQFLPTLHLSEQQIQMVLLANQEQNQSVLCEFYYVFVPKG</sequence>
<dbReference type="EMBL" id="JARBJD010000012">
    <property type="protein sequence ID" value="KAK2962084.1"/>
    <property type="molecule type" value="Genomic_DNA"/>
</dbReference>
<dbReference type="Proteomes" id="UP001281761">
    <property type="component" value="Unassembled WGS sequence"/>
</dbReference>
<evidence type="ECO:0000256" key="1">
    <source>
        <dbReference type="ARBA" id="ARBA00004496"/>
    </source>
</evidence>
<comment type="subcellular location">
    <subcellularLocation>
        <location evidence="1 9">Cytoplasm</location>
    </subcellularLocation>
    <subcellularLocation>
        <location evidence="9">Nucleus</location>
    </subcellularLocation>
    <text evidence="9">Shuttles between the nucleus and the cytoplasm.</text>
</comment>
<keyword evidence="6 9" id="KW-0539">Nucleus</keyword>
<comment type="function">
    <text evidence="9">tRNA nucleus export receptor which facilitates tRNA translocation across the nuclear pore complex.</text>
</comment>
<keyword evidence="5 9" id="KW-0694">RNA-binding</keyword>
<dbReference type="InterPro" id="IPR016024">
    <property type="entry name" value="ARM-type_fold"/>
</dbReference>
<dbReference type="PANTHER" id="PTHR15952">
    <property type="entry name" value="EXPORTIN-T/LOS1"/>
    <property type="match status" value="1"/>
</dbReference>
<evidence type="ECO:0000256" key="7">
    <source>
        <dbReference type="ARBA" id="ARBA00029784"/>
    </source>
</evidence>
<name>A0ABQ9YE82_9EUKA</name>
<dbReference type="PANTHER" id="PTHR15952:SF11">
    <property type="entry name" value="EXPORTIN-T"/>
    <property type="match status" value="1"/>
</dbReference>
<gene>
    <name evidence="11" type="ORF">BLNAU_2744</name>
</gene>
<evidence type="ECO:0000256" key="2">
    <source>
        <dbReference type="ARBA" id="ARBA00018928"/>
    </source>
</evidence>
<keyword evidence="4 9" id="KW-0820">tRNA-binding</keyword>
<evidence type="ECO:0000256" key="9">
    <source>
        <dbReference type="RuleBase" id="RU366037"/>
    </source>
</evidence>
<reference evidence="11 12" key="1">
    <citation type="journal article" date="2022" name="bioRxiv">
        <title>Genomics of Preaxostyla Flagellates Illuminates Evolutionary Transitions and the Path Towards Mitochondrial Loss.</title>
        <authorList>
            <person name="Novak L.V.F."/>
            <person name="Treitli S.C."/>
            <person name="Pyrih J."/>
            <person name="Halakuc P."/>
            <person name="Pipaliya S.V."/>
            <person name="Vacek V."/>
            <person name="Brzon O."/>
            <person name="Soukal P."/>
            <person name="Eme L."/>
            <person name="Dacks J.B."/>
            <person name="Karnkowska A."/>
            <person name="Elias M."/>
            <person name="Hampl V."/>
        </authorList>
    </citation>
    <scope>NUCLEOTIDE SEQUENCE [LARGE SCALE GENOMIC DNA]</scope>
    <source>
        <strain evidence="11">NAU3</strain>
        <tissue evidence="11">Gut</tissue>
    </source>
</reference>
<accession>A0ABQ9YE82</accession>
<evidence type="ECO:0000256" key="5">
    <source>
        <dbReference type="ARBA" id="ARBA00022884"/>
    </source>
</evidence>
<feature type="domain" description="Exportin-1/Importin-beta-like" evidence="10">
    <location>
        <begin position="86"/>
        <end position="225"/>
    </location>
</feature>
<dbReference type="InterPro" id="IPR011989">
    <property type="entry name" value="ARM-like"/>
</dbReference>
<dbReference type="InterPro" id="IPR013598">
    <property type="entry name" value="Exportin-1/Importin-b-like"/>
</dbReference>
<dbReference type="Gene3D" id="1.25.10.10">
    <property type="entry name" value="Leucine-rich Repeat Variant"/>
    <property type="match status" value="2"/>
</dbReference>
<evidence type="ECO:0000313" key="11">
    <source>
        <dbReference type="EMBL" id="KAK2962084.1"/>
    </source>
</evidence>
<protein>
    <recommendedName>
        <fullName evidence="2 9">Exportin-T</fullName>
    </recommendedName>
    <alternativeName>
        <fullName evidence="7 9">Exportin(tRNA)</fullName>
    </alternativeName>
    <alternativeName>
        <fullName evidence="8 9">tRNA exportin</fullName>
    </alternativeName>
</protein>
<organism evidence="11 12">
    <name type="scientific">Blattamonas nauphoetae</name>
    <dbReference type="NCBI Taxonomy" id="2049346"/>
    <lineage>
        <taxon>Eukaryota</taxon>
        <taxon>Metamonada</taxon>
        <taxon>Preaxostyla</taxon>
        <taxon>Oxymonadida</taxon>
        <taxon>Blattamonas</taxon>
    </lineage>
</organism>
<evidence type="ECO:0000313" key="12">
    <source>
        <dbReference type="Proteomes" id="UP001281761"/>
    </source>
</evidence>
<comment type="caution">
    <text evidence="11">The sequence shown here is derived from an EMBL/GenBank/DDBJ whole genome shotgun (WGS) entry which is preliminary data.</text>
</comment>
<dbReference type="SUPFAM" id="SSF48371">
    <property type="entry name" value="ARM repeat"/>
    <property type="match status" value="1"/>
</dbReference>
<keyword evidence="9" id="KW-0813">Transport</keyword>
<keyword evidence="3 9" id="KW-0963">Cytoplasm</keyword>
<comment type="similarity">
    <text evidence="9">Belongs to the exportin family.</text>
</comment>
<dbReference type="InterPro" id="IPR040017">
    <property type="entry name" value="XPOT"/>
</dbReference>
<evidence type="ECO:0000256" key="8">
    <source>
        <dbReference type="ARBA" id="ARBA00032199"/>
    </source>
</evidence>
<dbReference type="Pfam" id="PF08389">
    <property type="entry name" value="Xpo1"/>
    <property type="match status" value="1"/>
</dbReference>
<evidence type="ECO:0000256" key="4">
    <source>
        <dbReference type="ARBA" id="ARBA00022555"/>
    </source>
</evidence>
<keyword evidence="12" id="KW-1185">Reference proteome</keyword>
<evidence type="ECO:0000259" key="10">
    <source>
        <dbReference type="Pfam" id="PF08389"/>
    </source>
</evidence>
<proteinExistence type="inferred from homology"/>
<evidence type="ECO:0000256" key="6">
    <source>
        <dbReference type="ARBA" id="ARBA00023242"/>
    </source>
</evidence>
<evidence type="ECO:0000256" key="3">
    <source>
        <dbReference type="ARBA" id="ARBA00022490"/>
    </source>
</evidence>